<organism evidence="2 3">
    <name type="scientific">Anopheles merus</name>
    <name type="common">Mosquito</name>
    <dbReference type="NCBI Taxonomy" id="30066"/>
    <lineage>
        <taxon>Eukaryota</taxon>
        <taxon>Metazoa</taxon>
        <taxon>Ecdysozoa</taxon>
        <taxon>Arthropoda</taxon>
        <taxon>Hexapoda</taxon>
        <taxon>Insecta</taxon>
        <taxon>Pterygota</taxon>
        <taxon>Neoptera</taxon>
        <taxon>Endopterygota</taxon>
        <taxon>Diptera</taxon>
        <taxon>Nematocera</taxon>
        <taxon>Culicoidea</taxon>
        <taxon>Culicidae</taxon>
        <taxon>Anophelinae</taxon>
        <taxon>Anopheles</taxon>
    </lineage>
</organism>
<feature type="compositionally biased region" description="Polar residues" evidence="1">
    <location>
        <begin position="43"/>
        <end position="58"/>
    </location>
</feature>
<evidence type="ECO:0000256" key="1">
    <source>
        <dbReference type="SAM" id="MobiDB-lite"/>
    </source>
</evidence>
<feature type="region of interest" description="Disordered" evidence="1">
    <location>
        <begin position="43"/>
        <end position="74"/>
    </location>
</feature>
<feature type="compositionally biased region" description="Basic and acidic residues" evidence="1">
    <location>
        <begin position="97"/>
        <end position="117"/>
    </location>
</feature>
<dbReference type="VEuPathDB" id="VectorBase:AMEM013534"/>
<accession>A0A182VEC2</accession>
<keyword evidence="3" id="KW-1185">Reference proteome</keyword>
<dbReference type="Proteomes" id="UP000075903">
    <property type="component" value="Unassembled WGS sequence"/>
</dbReference>
<feature type="region of interest" description="Disordered" evidence="1">
    <location>
        <begin position="94"/>
        <end position="117"/>
    </location>
</feature>
<evidence type="ECO:0000313" key="2">
    <source>
        <dbReference type="EnsemblMetazoa" id="AMEM013534-PA"/>
    </source>
</evidence>
<dbReference type="EnsemblMetazoa" id="AMEM013534-RA">
    <property type="protein sequence ID" value="AMEM013534-PA"/>
    <property type="gene ID" value="AMEM013534"/>
</dbReference>
<reference evidence="2" key="1">
    <citation type="submission" date="2020-05" db="UniProtKB">
        <authorList>
            <consortium name="EnsemblMetazoa"/>
        </authorList>
    </citation>
    <scope>IDENTIFICATION</scope>
    <source>
        <strain evidence="2">MAF</strain>
    </source>
</reference>
<protein>
    <submittedName>
        <fullName evidence="2">Uncharacterized protein</fullName>
    </submittedName>
</protein>
<sequence length="117" mass="13330">MSFQWYNKNLQVVHFSSQNRTVKSSSSQHITFNMSEEKAESFSSQETFNYSVETNPSGNGHEIQGRSNKTDSKYLTLPPISNVVIYAASRRCPCRATTKEEKDTNQGYKKDTHHTTS</sequence>
<evidence type="ECO:0000313" key="3">
    <source>
        <dbReference type="Proteomes" id="UP000075903"/>
    </source>
</evidence>
<name>A0A182VEC2_ANOME</name>
<dbReference type="AlphaFoldDB" id="A0A182VEC2"/>
<proteinExistence type="predicted"/>